<reference evidence="4 5" key="1">
    <citation type="submission" date="2022-05" db="EMBL/GenBank/DDBJ databases">
        <title>Streptomyces sp. nov. RY43-2 isolated from soil of a peat swamp forest.</title>
        <authorList>
            <person name="Kanchanasin P."/>
            <person name="Tanasupawat S."/>
            <person name="Phongsopitanun W."/>
        </authorList>
    </citation>
    <scope>NUCLEOTIDE SEQUENCE [LARGE SCALE GENOMIC DNA]</scope>
    <source>
        <strain evidence="4 5">RY43-2</strain>
    </source>
</reference>
<dbReference type="SUPFAM" id="SSF51735">
    <property type="entry name" value="NAD(P)-binding Rossmann-fold domains"/>
    <property type="match status" value="1"/>
</dbReference>
<dbReference type="RefSeq" id="WP_252429170.1">
    <property type="nucleotide sequence ID" value="NZ_JAMWMR010000109.1"/>
</dbReference>
<organism evidence="4 5">
    <name type="scientific">Streptomyces macrolidinus</name>
    <dbReference type="NCBI Taxonomy" id="2952607"/>
    <lineage>
        <taxon>Bacteria</taxon>
        <taxon>Bacillati</taxon>
        <taxon>Actinomycetota</taxon>
        <taxon>Actinomycetes</taxon>
        <taxon>Kitasatosporales</taxon>
        <taxon>Streptomycetaceae</taxon>
        <taxon>Streptomyces</taxon>
    </lineage>
</organism>
<keyword evidence="5" id="KW-1185">Reference proteome</keyword>
<evidence type="ECO:0000313" key="5">
    <source>
        <dbReference type="Proteomes" id="UP001523219"/>
    </source>
</evidence>
<protein>
    <submittedName>
        <fullName evidence="4">SDR family NAD(P)-dependent oxidoreductase</fullName>
    </submittedName>
</protein>
<dbReference type="InterPro" id="IPR013968">
    <property type="entry name" value="PKS_KR"/>
</dbReference>
<evidence type="ECO:0000313" key="4">
    <source>
        <dbReference type="EMBL" id="MCN9245043.1"/>
    </source>
</evidence>
<keyword evidence="2" id="KW-0511">Multifunctional enzyme</keyword>
<comment type="caution">
    <text evidence="4">The sequence shown here is derived from an EMBL/GenBank/DDBJ whole genome shotgun (WGS) entry which is preliminary data.</text>
</comment>
<gene>
    <name evidence="4" type="ORF">NGF19_30440</name>
</gene>
<name>A0ABT0ZN75_9ACTN</name>
<feature type="non-terminal residue" evidence="4">
    <location>
        <position position="1"/>
    </location>
</feature>
<dbReference type="Gene3D" id="3.40.50.720">
    <property type="entry name" value="NAD(P)-binding Rossmann-like Domain"/>
    <property type="match status" value="1"/>
</dbReference>
<dbReference type="PANTHER" id="PTHR43775:SF51">
    <property type="entry name" value="INACTIVE PHENOLPHTHIOCEROL SYNTHESIS POLYKETIDE SYNTHASE TYPE I PKS1-RELATED"/>
    <property type="match status" value="1"/>
</dbReference>
<dbReference type="InterPro" id="IPR057326">
    <property type="entry name" value="KR_dom"/>
</dbReference>
<dbReference type="EMBL" id="JAMWMR010000109">
    <property type="protein sequence ID" value="MCN9245043.1"/>
    <property type="molecule type" value="Genomic_DNA"/>
</dbReference>
<sequence length="186" mass="18177">LTLPSGVNPEGTVLVTGGTGVLGGVVARHVVRVWGVRRLVLVSRRGVDAPGAGVLVRELEGLGASVSVVACDVSDRGALEGVLAGVPVEHPLTGVVHAAGVLVDGTVASLSAGGVDAVLGPKVDAAFHLDELTSGCDVAAFVLFSSAAASFGGAGQGGYAAANAALDGLAWRRRAAGLPAVSLGWG</sequence>
<proteinExistence type="predicted"/>
<dbReference type="PANTHER" id="PTHR43775">
    <property type="entry name" value="FATTY ACID SYNTHASE"/>
    <property type="match status" value="1"/>
</dbReference>
<accession>A0ABT0ZN75</accession>
<feature type="domain" description="Ketoreductase" evidence="3">
    <location>
        <begin position="11"/>
        <end position="185"/>
    </location>
</feature>
<evidence type="ECO:0000259" key="3">
    <source>
        <dbReference type="SMART" id="SM00822"/>
    </source>
</evidence>
<dbReference type="InterPro" id="IPR036291">
    <property type="entry name" value="NAD(P)-bd_dom_sf"/>
</dbReference>
<evidence type="ECO:0000256" key="1">
    <source>
        <dbReference type="ARBA" id="ARBA00022679"/>
    </source>
</evidence>
<dbReference type="SMART" id="SM00822">
    <property type="entry name" value="PKS_KR"/>
    <property type="match status" value="1"/>
</dbReference>
<keyword evidence="1" id="KW-0808">Transferase</keyword>
<dbReference type="InterPro" id="IPR050091">
    <property type="entry name" value="PKS_NRPS_Biosynth_Enz"/>
</dbReference>
<dbReference type="Pfam" id="PF08659">
    <property type="entry name" value="KR"/>
    <property type="match status" value="1"/>
</dbReference>
<dbReference type="Proteomes" id="UP001523219">
    <property type="component" value="Unassembled WGS sequence"/>
</dbReference>
<feature type="non-terminal residue" evidence="4">
    <location>
        <position position="186"/>
    </location>
</feature>
<evidence type="ECO:0000256" key="2">
    <source>
        <dbReference type="ARBA" id="ARBA00023268"/>
    </source>
</evidence>